<dbReference type="AlphaFoldDB" id="A0A026X0J1"/>
<evidence type="ECO:0000313" key="3">
    <source>
        <dbReference type="Proteomes" id="UP000053097"/>
    </source>
</evidence>
<sequence length="178" mass="19913">YCMHCLVSRKNTLQIQSKIQTGVSIVRPHTHMPSDPNCGPRRMAAGYTKPVSEAGRPGPLSESPNRDCYRCHASFLYVIDKDRRVRDAHSGDFSTAFTSTTSLAARTNQKHVGMLVNLAAAKSRVARGGSSSLVSWTGCRDNEIHSSSWKLDREPEEAEEREKKERQREKEGRLSIRG</sequence>
<feature type="non-terminal residue" evidence="2">
    <location>
        <position position="1"/>
    </location>
</feature>
<evidence type="ECO:0000256" key="1">
    <source>
        <dbReference type="SAM" id="MobiDB-lite"/>
    </source>
</evidence>
<evidence type="ECO:0000313" key="2">
    <source>
        <dbReference type="EMBL" id="EZA61521.1"/>
    </source>
</evidence>
<feature type="compositionally biased region" description="Basic and acidic residues" evidence="1">
    <location>
        <begin position="160"/>
        <end position="178"/>
    </location>
</feature>
<organism evidence="2 3">
    <name type="scientific">Ooceraea biroi</name>
    <name type="common">Clonal raider ant</name>
    <name type="synonym">Cerapachys biroi</name>
    <dbReference type="NCBI Taxonomy" id="2015173"/>
    <lineage>
        <taxon>Eukaryota</taxon>
        <taxon>Metazoa</taxon>
        <taxon>Ecdysozoa</taxon>
        <taxon>Arthropoda</taxon>
        <taxon>Hexapoda</taxon>
        <taxon>Insecta</taxon>
        <taxon>Pterygota</taxon>
        <taxon>Neoptera</taxon>
        <taxon>Endopterygota</taxon>
        <taxon>Hymenoptera</taxon>
        <taxon>Apocrita</taxon>
        <taxon>Aculeata</taxon>
        <taxon>Formicoidea</taxon>
        <taxon>Formicidae</taxon>
        <taxon>Dorylinae</taxon>
        <taxon>Ooceraea</taxon>
    </lineage>
</organism>
<gene>
    <name evidence="2" type="ORF">X777_07854</name>
</gene>
<dbReference type="Proteomes" id="UP000053097">
    <property type="component" value="Unassembled WGS sequence"/>
</dbReference>
<keyword evidence="3" id="KW-1185">Reference proteome</keyword>
<accession>A0A026X0J1</accession>
<reference evidence="2 3" key="1">
    <citation type="journal article" date="2014" name="Curr. Biol.">
        <title>The genome of the clonal raider ant Cerapachys biroi.</title>
        <authorList>
            <person name="Oxley P.R."/>
            <person name="Ji L."/>
            <person name="Fetter-Pruneda I."/>
            <person name="McKenzie S.K."/>
            <person name="Li C."/>
            <person name="Hu H."/>
            <person name="Zhang G."/>
            <person name="Kronauer D.J."/>
        </authorList>
    </citation>
    <scope>NUCLEOTIDE SEQUENCE [LARGE SCALE GENOMIC DNA]</scope>
</reference>
<proteinExistence type="predicted"/>
<dbReference type="EMBL" id="KK107054">
    <property type="protein sequence ID" value="EZA61521.1"/>
    <property type="molecule type" value="Genomic_DNA"/>
</dbReference>
<feature type="region of interest" description="Disordered" evidence="1">
    <location>
        <begin position="147"/>
        <end position="178"/>
    </location>
</feature>
<protein>
    <submittedName>
        <fullName evidence="2">Uncharacterized protein</fullName>
    </submittedName>
</protein>
<name>A0A026X0J1_OOCBI</name>